<feature type="non-terminal residue" evidence="2">
    <location>
        <position position="1"/>
    </location>
</feature>
<comment type="caution">
    <text evidence="2">The sequence shown here is derived from an EMBL/GenBank/DDBJ whole genome shotgun (WGS) entry which is preliminary data.</text>
</comment>
<keyword evidence="1" id="KW-0472">Membrane</keyword>
<evidence type="ECO:0000256" key="1">
    <source>
        <dbReference type="SAM" id="Phobius"/>
    </source>
</evidence>
<feature type="transmembrane region" description="Helical" evidence="1">
    <location>
        <begin position="12"/>
        <end position="35"/>
    </location>
</feature>
<keyword evidence="1" id="KW-0812">Transmembrane</keyword>
<protein>
    <submittedName>
        <fullName evidence="2">Uncharacterized protein</fullName>
    </submittedName>
</protein>
<dbReference type="OMA" id="DWFEKQI"/>
<gene>
    <name evidence="2" type="ORF">KI387_009691</name>
</gene>
<sequence>IVGFDESYLPRIIGILFGFLLVLNHVFTQTSVTAAQLRSELAGAFLAAIAITLPYVGKRLHGMSVTRQQNISAECREVFLISEYLSDVDKEDLAWGSYAVLRNTVSSSLLIYHSELLCARGCWDIPAEVSKDEIFTLLECEIDQMGLSYATTTLYFPDNVDGQGWKRVPKGTASLLVQPFNLKVSSNENLMQFGGFILISSGIPQAYGDKERAWVAALATKFQNIKCTIR</sequence>
<dbReference type="Proteomes" id="UP000824469">
    <property type="component" value="Unassembled WGS sequence"/>
</dbReference>
<dbReference type="PANTHER" id="PTHR36403">
    <property type="entry name" value="PROTEIN COFACTOR ASSEMBLY OF COMPLEX C SUBUNIT B CCB2, CHLOROPLASTIC"/>
    <property type="match status" value="1"/>
</dbReference>
<keyword evidence="3" id="KW-1185">Reference proteome</keyword>
<dbReference type="PANTHER" id="PTHR36403:SF1">
    <property type="entry name" value="PROTEIN COFACTOR ASSEMBLY OF COMPLEX C SUBUNIT B CCB2, CHLOROPLASTIC"/>
    <property type="match status" value="1"/>
</dbReference>
<feature type="non-terminal residue" evidence="2">
    <location>
        <position position="230"/>
    </location>
</feature>
<keyword evidence="1" id="KW-1133">Transmembrane helix</keyword>
<evidence type="ECO:0000313" key="2">
    <source>
        <dbReference type="EMBL" id="KAH9305287.1"/>
    </source>
</evidence>
<dbReference type="GO" id="GO:0010190">
    <property type="term" value="P:cytochrome b6f complex assembly"/>
    <property type="evidence" value="ECO:0007669"/>
    <property type="project" value="InterPro"/>
</dbReference>
<name>A0AA38KU66_TAXCH</name>
<feature type="transmembrane region" description="Helical" evidence="1">
    <location>
        <begin position="41"/>
        <end position="57"/>
    </location>
</feature>
<dbReference type="EMBL" id="JAHRHJ020000008">
    <property type="protein sequence ID" value="KAH9305287.1"/>
    <property type="molecule type" value="Genomic_DNA"/>
</dbReference>
<dbReference type="InterPro" id="IPR044970">
    <property type="entry name" value="CCB2"/>
</dbReference>
<organism evidence="2 3">
    <name type="scientific">Taxus chinensis</name>
    <name type="common">Chinese yew</name>
    <name type="synonym">Taxus wallichiana var. chinensis</name>
    <dbReference type="NCBI Taxonomy" id="29808"/>
    <lineage>
        <taxon>Eukaryota</taxon>
        <taxon>Viridiplantae</taxon>
        <taxon>Streptophyta</taxon>
        <taxon>Embryophyta</taxon>
        <taxon>Tracheophyta</taxon>
        <taxon>Spermatophyta</taxon>
        <taxon>Pinopsida</taxon>
        <taxon>Pinidae</taxon>
        <taxon>Conifers II</taxon>
        <taxon>Cupressales</taxon>
        <taxon>Taxaceae</taxon>
        <taxon>Taxus</taxon>
    </lineage>
</organism>
<dbReference type="InterPro" id="IPR021325">
    <property type="entry name" value="CCB2/CCB4"/>
</dbReference>
<reference evidence="2 3" key="1">
    <citation type="journal article" date="2021" name="Nat. Plants">
        <title>The Taxus genome provides insights into paclitaxel biosynthesis.</title>
        <authorList>
            <person name="Xiong X."/>
            <person name="Gou J."/>
            <person name="Liao Q."/>
            <person name="Li Y."/>
            <person name="Zhou Q."/>
            <person name="Bi G."/>
            <person name="Li C."/>
            <person name="Du R."/>
            <person name="Wang X."/>
            <person name="Sun T."/>
            <person name="Guo L."/>
            <person name="Liang H."/>
            <person name="Lu P."/>
            <person name="Wu Y."/>
            <person name="Zhang Z."/>
            <person name="Ro D.K."/>
            <person name="Shang Y."/>
            <person name="Huang S."/>
            <person name="Yan J."/>
        </authorList>
    </citation>
    <scope>NUCLEOTIDE SEQUENCE [LARGE SCALE GENOMIC DNA]</scope>
    <source>
        <strain evidence="2">Ta-2019</strain>
    </source>
</reference>
<accession>A0AA38KU66</accession>
<evidence type="ECO:0000313" key="3">
    <source>
        <dbReference type="Proteomes" id="UP000824469"/>
    </source>
</evidence>
<proteinExistence type="predicted"/>
<dbReference type="AlphaFoldDB" id="A0AA38KU66"/>
<dbReference type="Pfam" id="PF11152">
    <property type="entry name" value="CCB2_CCB4"/>
    <property type="match status" value="1"/>
</dbReference>